<organism evidence="1 2">
    <name type="scientific">Flavobacterium rakeshii</name>
    <dbReference type="NCBI Taxonomy" id="1038845"/>
    <lineage>
        <taxon>Bacteria</taxon>
        <taxon>Pseudomonadati</taxon>
        <taxon>Bacteroidota</taxon>
        <taxon>Flavobacteriia</taxon>
        <taxon>Flavobacteriales</taxon>
        <taxon>Flavobacteriaceae</taxon>
        <taxon>Flavobacterium</taxon>
    </lineage>
</organism>
<dbReference type="Proteomes" id="UP000433945">
    <property type="component" value="Unassembled WGS sequence"/>
</dbReference>
<keyword evidence="2" id="KW-1185">Reference proteome</keyword>
<name>A0A6N8HAY8_9FLAO</name>
<dbReference type="RefSeq" id="WP_157482056.1">
    <property type="nucleotide sequence ID" value="NZ_JAZDQD010000021.1"/>
</dbReference>
<comment type="caution">
    <text evidence="1">The sequence shown here is derived from an EMBL/GenBank/DDBJ whole genome shotgun (WGS) entry which is preliminary data.</text>
</comment>
<gene>
    <name evidence="1" type="ORF">GN157_05260</name>
</gene>
<evidence type="ECO:0000313" key="2">
    <source>
        <dbReference type="Proteomes" id="UP000433945"/>
    </source>
</evidence>
<evidence type="ECO:0000313" key="1">
    <source>
        <dbReference type="EMBL" id="MUV03113.1"/>
    </source>
</evidence>
<dbReference type="OrthoDB" id="9828044at2"/>
<dbReference type="EMBL" id="WOWP01000013">
    <property type="protein sequence ID" value="MUV03113.1"/>
    <property type="molecule type" value="Genomic_DNA"/>
</dbReference>
<sequence>MKPFFKNQPKYQVSYKHDIGDEVYFMYMNGVRKAKVTNVIIKKSKKAIDIWCVIDKNPCGEMHSKTFRDEELYRTKTELLDSL</sequence>
<reference evidence="1 2" key="1">
    <citation type="submission" date="2019-12" db="EMBL/GenBank/DDBJ databases">
        <authorList>
            <person name="Sun J.-Q."/>
        </authorList>
    </citation>
    <scope>NUCLEOTIDE SEQUENCE [LARGE SCALE GENOMIC DNA]</scope>
    <source>
        <strain evidence="1 2">JCM 17928</strain>
    </source>
</reference>
<dbReference type="AlphaFoldDB" id="A0A6N8HAY8"/>
<protein>
    <submittedName>
        <fullName evidence="1">Uncharacterized protein</fullName>
    </submittedName>
</protein>
<proteinExistence type="predicted"/>
<accession>A0A6N8HAY8</accession>